<protein>
    <submittedName>
        <fullName evidence="2">Uncharacterized protein</fullName>
    </submittedName>
</protein>
<proteinExistence type="predicted"/>
<sequence length="84" mass="9260">MHPGWPVKAANVTGPDGALGKAAPVGEATAKVGYTQKKPRTRKAAGKNPQNHFSLPLISYLEFLEKRVSLAFRSIRNIWFPLLF</sequence>
<organism evidence="2">
    <name type="scientific">Sesamum radiatum</name>
    <name type="common">Black benniseed</name>
    <dbReference type="NCBI Taxonomy" id="300843"/>
    <lineage>
        <taxon>Eukaryota</taxon>
        <taxon>Viridiplantae</taxon>
        <taxon>Streptophyta</taxon>
        <taxon>Embryophyta</taxon>
        <taxon>Tracheophyta</taxon>
        <taxon>Spermatophyta</taxon>
        <taxon>Magnoliopsida</taxon>
        <taxon>eudicotyledons</taxon>
        <taxon>Gunneridae</taxon>
        <taxon>Pentapetalae</taxon>
        <taxon>asterids</taxon>
        <taxon>lamiids</taxon>
        <taxon>Lamiales</taxon>
        <taxon>Pedaliaceae</taxon>
        <taxon>Sesamum</taxon>
    </lineage>
</organism>
<feature type="region of interest" description="Disordered" evidence="1">
    <location>
        <begin position="1"/>
        <end position="24"/>
    </location>
</feature>
<accession>A0AAW2REJ2</accession>
<evidence type="ECO:0000256" key="1">
    <source>
        <dbReference type="SAM" id="MobiDB-lite"/>
    </source>
</evidence>
<evidence type="ECO:0000313" key="2">
    <source>
        <dbReference type="EMBL" id="KAL0378325.1"/>
    </source>
</evidence>
<dbReference type="AlphaFoldDB" id="A0AAW2REJ2"/>
<name>A0AAW2REJ2_SESRA</name>
<dbReference type="EMBL" id="JACGWJ010000013">
    <property type="protein sequence ID" value="KAL0378325.1"/>
    <property type="molecule type" value="Genomic_DNA"/>
</dbReference>
<comment type="caution">
    <text evidence="2">The sequence shown here is derived from an EMBL/GenBank/DDBJ whole genome shotgun (WGS) entry which is preliminary data.</text>
</comment>
<gene>
    <name evidence="2" type="ORF">Sradi_3138000</name>
</gene>
<reference evidence="2" key="2">
    <citation type="journal article" date="2024" name="Plant">
        <title>Genomic evolution and insights into agronomic trait innovations of Sesamum species.</title>
        <authorList>
            <person name="Miao H."/>
            <person name="Wang L."/>
            <person name="Qu L."/>
            <person name="Liu H."/>
            <person name="Sun Y."/>
            <person name="Le M."/>
            <person name="Wang Q."/>
            <person name="Wei S."/>
            <person name="Zheng Y."/>
            <person name="Lin W."/>
            <person name="Duan Y."/>
            <person name="Cao H."/>
            <person name="Xiong S."/>
            <person name="Wang X."/>
            <person name="Wei L."/>
            <person name="Li C."/>
            <person name="Ma Q."/>
            <person name="Ju M."/>
            <person name="Zhao R."/>
            <person name="Li G."/>
            <person name="Mu C."/>
            <person name="Tian Q."/>
            <person name="Mei H."/>
            <person name="Zhang T."/>
            <person name="Gao T."/>
            <person name="Zhang H."/>
        </authorList>
    </citation>
    <scope>NUCLEOTIDE SEQUENCE</scope>
    <source>
        <strain evidence="2">G02</strain>
    </source>
</reference>
<reference evidence="2" key="1">
    <citation type="submission" date="2020-06" db="EMBL/GenBank/DDBJ databases">
        <authorList>
            <person name="Li T."/>
            <person name="Hu X."/>
            <person name="Zhang T."/>
            <person name="Song X."/>
            <person name="Zhang H."/>
            <person name="Dai N."/>
            <person name="Sheng W."/>
            <person name="Hou X."/>
            <person name="Wei L."/>
        </authorList>
    </citation>
    <scope>NUCLEOTIDE SEQUENCE</scope>
    <source>
        <strain evidence="2">G02</strain>
        <tissue evidence="2">Leaf</tissue>
    </source>
</reference>